<evidence type="ECO:0000313" key="1">
    <source>
        <dbReference type="EMBL" id="GAD52962.1"/>
    </source>
</evidence>
<reference evidence="1 2" key="1">
    <citation type="submission" date="2013-09" db="EMBL/GenBank/DDBJ databases">
        <title>Whole genome sequencing of Halarchaeum acidiphilum strain MH1-52-1.</title>
        <authorList>
            <person name="Shimane Y."/>
            <person name="Minegishi H."/>
            <person name="Nishi S."/>
            <person name="Echigo A."/>
            <person name="Shuto A."/>
            <person name="Konishi M."/>
            <person name="Ito T."/>
            <person name="Ohkuma M."/>
            <person name="Ohta Y."/>
            <person name="Nagano Y."/>
            <person name="Tsubouchi T."/>
            <person name="Mori K."/>
            <person name="Usui K."/>
            <person name="Kamekura M."/>
            <person name="Usami R."/>
            <person name="Takaki Y."/>
            <person name="Hatada Y."/>
        </authorList>
    </citation>
    <scope>NUCLEOTIDE SEQUENCE [LARGE SCALE GENOMIC DNA]</scope>
    <source>
        <strain evidence="1 2">JCM 16109</strain>
    </source>
</reference>
<comment type="caution">
    <text evidence="1">The sequence shown here is derived from an EMBL/GenBank/DDBJ whole genome shotgun (WGS) entry which is preliminary data.</text>
</comment>
<protein>
    <recommendedName>
        <fullName evidence="3">Small CPxCG-related zinc finger protein</fullName>
    </recommendedName>
</protein>
<keyword evidence="2" id="KW-1185">Reference proteome</keyword>
<dbReference type="Proteomes" id="UP000016986">
    <property type="component" value="Unassembled WGS sequence"/>
</dbReference>
<proteinExistence type="predicted"/>
<accession>U2YW09</accession>
<dbReference type="Pfam" id="PF24461">
    <property type="entry name" value="DUF7576"/>
    <property type="match status" value="1"/>
</dbReference>
<dbReference type="RefSeq" id="WP_020221682.1">
    <property type="nucleotide sequence ID" value="NZ_BANO01000088.1"/>
</dbReference>
<dbReference type="AlphaFoldDB" id="U2YW09"/>
<dbReference type="OrthoDB" id="169264at2157"/>
<organism evidence="1 2">
    <name type="scientific">Halarchaeum acidiphilum MH1-52-1</name>
    <dbReference type="NCBI Taxonomy" id="1261545"/>
    <lineage>
        <taxon>Archaea</taxon>
        <taxon>Methanobacteriati</taxon>
        <taxon>Methanobacteriota</taxon>
        <taxon>Stenosarchaea group</taxon>
        <taxon>Halobacteria</taxon>
        <taxon>Halobacteriales</taxon>
        <taxon>Halobacteriaceae</taxon>
    </lineage>
</organism>
<gene>
    <name evidence="1" type="ORF">MBEHAL_1722</name>
</gene>
<evidence type="ECO:0000313" key="2">
    <source>
        <dbReference type="Proteomes" id="UP000016986"/>
    </source>
</evidence>
<dbReference type="EMBL" id="BATA01000041">
    <property type="protein sequence ID" value="GAD52962.1"/>
    <property type="molecule type" value="Genomic_DNA"/>
</dbReference>
<sequence>MPTRDRDRIGSAVQFDECAHCGRELESGTWQPVRTVEGDDGVLSFHAFCDDECRDAYDPAAD</sequence>
<dbReference type="InterPro" id="IPR055998">
    <property type="entry name" value="DUF7576"/>
</dbReference>
<name>U2YW09_9EURY</name>
<evidence type="ECO:0008006" key="3">
    <source>
        <dbReference type="Google" id="ProtNLM"/>
    </source>
</evidence>